<dbReference type="Proteomes" id="UP000799302">
    <property type="component" value="Unassembled WGS sequence"/>
</dbReference>
<dbReference type="PANTHER" id="PTHR36142:SF2">
    <property type="entry name" value="METALLO-HYDROLASE_OXIDOREDUCTASE SUPERFAMILY PROTEIN"/>
    <property type="match status" value="1"/>
</dbReference>
<dbReference type="EMBL" id="MU004236">
    <property type="protein sequence ID" value="KAF2668221.1"/>
    <property type="molecule type" value="Genomic_DNA"/>
</dbReference>
<evidence type="ECO:0008006" key="4">
    <source>
        <dbReference type="Google" id="ProtNLM"/>
    </source>
</evidence>
<reference evidence="2" key="1">
    <citation type="journal article" date="2020" name="Stud. Mycol.">
        <title>101 Dothideomycetes genomes: a test case for predicting lifestyles and emergence of pathogens.</title>
        <authorList>
            <person name="Haridas S."/>
            <person name="Albert R."/>
            <person name="Binder M."/>
            <person name="Bloem J."/>
            <person name="Labutti K."/>
            <person name="Salamov A."/>
            <person name="Andreopoulos B."/>
            <person name="Baker S."/>
            <person name="Barry K."/>
            <person name="Bills G."/>
            <person name="Bluhm B."/>
            <person name="Cannon C."/>
            <person name="Castanera R."/>
            <person name="Culley D."/>
            <person name="Daum C."/>
            <person name="Ezra D."/>
            <person name="Gonzalez J."/>
            <person name="Henrissat B."/>
            <person name="Kuo A."/>
            <person name="Liang C."/>
            <person name="Lipzen A."/>
            <person name="Lutzoni F."/>
            <person name="Magnuson J."/>
            <person name="Mondo S."/>
            <person name="Nolan M."/>
            <person name="Ohm R."/>
            <person name="Pangilinan J."/>
            <person name="Park H.-J."/>
            <person name="Ramirez L."/>
            <person name="Alfaro M."/>
            <person name="Sun H."/>
            <person name="Tritt A."/>
            <person name="Yoshinaga Y."/>
            <person name="Zwiers L.-H."/>
            <person name="Turgeon B."/>
            <person name="Goodwin S."/>
            <person name="Spatafora J."/>
            <person name="Crous P."/>
            <person name="Grigoriev I."/>
        </authorList>
    </citation>
    <scope>NUCLEOTIDE SEQUENCE</scope>
    <source>
        <strain evidence="2">CBS 115976</strain>
    </source>
</reference>
<dbReference type="InterPro" id="IPR036866">
    <property type="entry name" value="RibonucZ/Hydroxyglut_hydro"/>
</dbReference>
<evidence type="ECO:0000256" key="1">
    <source>
        <dbReference type="SAM" id="MobiDB-lite"/>
    </source>
</evidence>
<sequence>MALSKSKDTSSSQNNDEQNDSSHRRPILHHLNADSSWLLQLPHPHSKPGQRTFFNILIDPWLTGPQSDVASWFSTQWHSESPAYASIADVEELAWKTESIIDKSATRNSPIDVVAISHEFTDHCHRETLMQLPVTVPVLAPPKAAGVVSAWKHFDHVCEMLPFPQHSGELALPYWVRVSRVQDESDALYYHSAVVVAFKSRADGEDVEEFVMYTPHGVGVSAVEKMRETAPSLRPLCLIHGLHDVKLSVVQQLNLGGHHGLNVYRALKSDSCYWVGTHDEQKKGGGLVSWFLHRNMITLGDALRQEKLLRMKAEDEDIKVLYEEIGNGEQKILV</sequence>
<dbReference type="Gene3D" id="3.60.15.10">
    <property type="entry name" value="Ribonuclease Z/Hydroxyacylglutathione hydrolase-like"/>
    <property type="match status" value="1"/>
</dbReference>
<keyword evidence="3" id="KW-1185">Reference proteome</keyword>
<dbReference type="PANTHER" id="PTHR36142">
    <property type="entry name" value="METALLO-HYDROLASE/OXIDOREDUCTASE SUPERFAMILY PROTEIN"/>
    <property type="match status" value="1"/>
</dbReference>
<proteinExistence type="predicted"/>
<evidence type="ECO:0000313" key="3">
    <source>
        <dbReference type="Proteomes" id="UP000799302"/>
    </source>
</evidence>
<evidence type="ECO:0000313" key="2">
    <source>
        <dbReference type="EMBL" id="KAF2668221.1"/>
    </source>
</evidence>
<feature type="region of interest" description="Disordered" evidence="1">
    <location>
        <begin position="1"/>
        <end position="23"/>
    </location>
</feature>
<protein>
    <recommendedName>
        <fullName evidence="4">Metallo-beta-lactamase domain-containing protein</fullName>
    </recommendedName>
</protein>
<dbReference type="AlphaFoldDB" id="A0A6A6U9E2"/>
<name>A0A6A6U9E2_9PEZI</name>
<organism evidence="2 3">
    <name type="scientific">Microthyrium microscopicum</name>
    <dbReference type="NCBI Taxonomy" id="703497"/>
    <lineage>
        <taxon>Eukaryota</taxon>
        <taxon>Fungi</taxon>
        <taxon>Dikarya</taxon>
        <taxon>Ascomycota</taxon>
        <taxon>Pezizomycotina</taxon>
        <taxon>Dothideomycetes</taxon>
        <taxon>Dothideomycetes incertae sedis</taxon>
        <taxon>Microthyriales</taxon>
        <taxon>Microthyriaceae</taxon>
        <taxon>Microthyrium</taxon>
    </lineage>
</organism>
<accession>A0A6A6U9E2</accession>
<gene>
    <name evidence="2" type="ORF">BT63DRAFT_425546</name>
</gene>
<dbReference type="OrthoDB" id="9971601at2759"/>